<keyword evidence="4" id="KW-0676">Redox-active center</keyword>
<dbReference type="Proteomes" id="UP000193804">
    <property type="component" value="Unassembled WGS sequence"/>
</dbReference>
<dbReference type="Gene3D" id="3.40.30.10">
    <property type="entry name" value="Glutaredoxin"/>
    <property type="match status" value="1"/>
</dbReference>
<evidence type="ECO:0000256" key="4">
    <source>
        <dbReference type="ARBA" id="ARBA00023284"/>
    </source>
</evidence>
<dbReference type="SUPFAM" id="SSF52833">
    <property type="entry name" value="Thioredoxin-like"/>
    <property type="match status" value="1"/>
</dbReference>
<dbReference type="InterPro" id="IPR012336">
    <property type="entry name" value="Thioredoxin-like_fold"/>
</dbReference>
<dbReference type="CDD" id="cd02966">
    <property type="entry name" value="TlpA_like_family"/>
    <property type="match status" value="1"/>
</dbReference>
<name>A0A1X7JCE1_9BACT</name>
<keyword evidence="3" id="KW-1015">Disulfide bond</keyword>
<dbReference type="InterPro" id="IPR050553">
    <property type="entry name" value="Thioredoxin_ResA/DsbE_sf"/>
</dbReference>
<reference evidence="7" key="1">
    <citation type="submission" date="2017-04" db="EMBL/GenBank/DDBJ databases">
        <authorList>
            <person name="Varghese N."/>
            <person name="Submissions S."/>
        </authorList>
    </citation>
    <scope>NUCLEOTIDE SEQUENCE [LARGE SCALE GENOMIC DNA]</scope>
    <source>
        <strain evidence="7">DSM 4125</strain>
    </source>
</reference>
<feature type="domain" description="Thioredoxin" evidence="5">
    <location>
        <begin position="334"/>
        <end position="475"/>
    </location>
</feature>
<dbReference type="PANTHER" id="PTHR42852">
    <property type="entry name" value="THIOL:DISULFIDE INTERCHANGE PROTEIN DSBE"/>
    <property type="match status" value="1"/>
</dbReference>
<evidence type="ECO:0000313" key="7">
    <source>
        <dbReference type="Proteomes" id="UP000193804"/>
    </source>
</evidence>
<dbReference type="PROSITE" id="PS51352">
    <property type="entry name" value="THIOREDOXIN_2"/>
    <property type="match status" value="1"/>
</dbReference>
<keyword evidence="6" id="KW-0413">Isomerase</keyword>
<sequence>MRNYSLLILWLIFSACSKEAKKLDFKTKAYATIKVKQAGHTNDSIEVSISHVSIIPDDYFKAQYVLNQNANFLHVPVDRPSRATVHINGFAQNIWVSPDDTVAIHLSPTGKPKNFSGKFVSENEYFMAKKKATGYLSIKEPVNQMLRTFDNYNELKDAVDSLAEIQMNCLKNYKEELPVAFRKMEEIHMIYNAAILKVQFPLFNQAMQIIESPLPGSFYDFVDELELNNTQAISSVSYFSFLTNYFWKDVDQSKLKQLQGKERINYLKNHLVDDANRYLNNEIKDYFLAHHLTDIIRLYDKTKLDSIATKWEISINKELVTEIIDQKALSKEVYEEDTKVDDFEMYSPNGEKIHIRDFEDKIIYLNFWAPWCKPCIANIPQLNATIKDYHQNENIVFINLAIKSEEEKWKESVEKFNLQGLNLFSPKGEKHEQIKTKFGITGLPHYVILGKGNIMKVNYANKAPKVKSQLDALLKPNN</sequence>
<keyword evidence="7" id="KW-1185">Reference proteome</keyword>
<dbReference type="InterPro" id="IPR013766">
    <property type="entry name" value="Thioredoxin_domain"/>
</dbReference>
<dbReference type="STRING" id="1028.SAMN05661096_01531"/>
<dbReference type="GO" id="GO:0016853">
    <property type="term" value="F:isomerase activity"/>
    <property type="evidence" value="ECO:0007669"/>
    <property type="project" value="UniProtKB-KW"/>
</dbReference>
<dbReference type="InterPro" id="IPR036249">
    <property type="entry name" value="Thioredoxin-like_sf"/>
</dbReference>
<evidence type="ECO:0000313" key="6">
    <source>
        <dbReference type="EMBL" id="SMG25174.1"/>
    </source>
</evidence>
<dbReference type="RefSeq" id="WP_085516456.1">
    <property type="nucleotide sequence ID" value="NZ_FXAW01000002.1"/>
</dbReference>
<gene>
    <name evidence="6" type="ORF">SAMN05661096_01531</name>
</gene>
<dbReference type="GO" id="GO:0017004">
    <property type="term" value="P:cytochrome complex assembly"/>
    <property type="evidence" value="ECO:0007669"/>
    <property type="project" value="UniProtKB-KW"/>
</dbReference>
<dbReference type="AlphaFoldDB" id="A0A1X7JCE1"/>
<organism evidence="6 7">
    <name type="scientific">Marivirga sericea</name>
    <dbReference type="NCBI Taxonomy" id="1028"/>
    <lineage>
        <taxon>Bacteria</taxon>
        <taxon>Pseudomonadati</taxon>
        <taxon>Bacteroidota</taxon>
        <taxon>Cytophagia</taxon>
        <taxon>Cytophagales</taxon>
        <taxon>Marivirgaceae</taxon>
        <taxon>Marivirga</taxon>
    </lineage>
</organism>
<dbReference type="GO" id="GO:0030313">
    <property type="term" value="C:cell envelope"/>
    <property type="evidence" value="ECO:0007669"/>
    <property type="project" value="UniProtKB-SubCell"/>
</dbReference>
<dbReference type="PANTHER" id="PTHR42852:SF6">
    <property type="entry name" value="THIOL:DISULFIDE INTERCHANGE PROTEIN DSBE"/>
    <property type="match status" value="1"/>
</dbReference>
<dbReference type="PROSITE" id="PS51257">
    <property type="entry name" value="PROKAR_LIPOPROTEIN"/>
    <property type="match status" value="1"/>
</dbReference>
<accession>A0A1X7JCE1</accession>
<dbReference type="OrthoDB" id="6399635at2"/>
<evidence type="ECO:0000259" key="5">
    <source>
        <dbReference type="PROSITE" id="PS51352"/>
    </source>
</evidence>
<dbReference type="Pfam" id="PF13905">
    <property type="entry name" value="Thioredoxin_8"/>
    <property type="match status" value="1"/>
</dbReference>
<protein>
    <submittedName>
        <fullName evidence="6">Thiol-disulfide isomerase or thioredoxin</fullName>
    </submittedName>
</protein>
<comment type="subcellular location">
    <subcellularLocation>
        <location evidence="1">Cell envelope</location>
    </subcellularLocation>
</comment>
<evidence type="ECO:0000256" key="1">
    <source>
        <dbReference type="ARBA" id="ARBA00004196"/>
    </source>
</evidence>
<keyword evidence="2" id="KW-0201">Cytochrome c-type biogenesis</keyword>
<dbReference type="EMBL" id="FXAW01000002">
    <property type="protein sequence ID" value="SMG25174.1"/>
    <property type="molecule type" value="Genomic_DNA"/>
</dbReference>
<proteinExistence type="predicted"/>
<evidence type="ECO:0000256" key="2">
    <source>
        <dbReference type="ARBA" id="ARBA00022748"/>
    </source>
</evidence>
<evidence type="ECO:0000256" key="3">
    <source>
        <dbReference type="ARBA" id="ARBA00023157"/>
    </source>
</evidence>